<keyword evidence="1" id="KW-0175">Coiled coil</keyword>
<feature type="coiled-coil region" evidence="1">
    <location>
        <begin position="40"/>
        <end position="70"/>
    </location>
</feature>
<organism evidence="2 3">
    <name type="scientific">Tetrapyrgos nigripes</name>
    <dbReference type="NCBI Taxonomy" id="182062"/>
    <lineage>
        <taxon>Eukaryota</taxon>
        <taxon>Fungi</taxon>
        <taxon>Dikarya</taxon>
        <taxon>Basidiomycota</taxon>
        <taxon>Agaricomycotina</taxon>
        <taxon>Agaricomycetes</taxon>
        <taxon>Agaricomycetidae</taxon>
        <taxon>Agaricales</taxon>
        <taxon>Marasmiineae</taxon>
        <taxon>Marasmiaceae</taxon>
        <taxon>Tetrapyrgos</taxon>
    </lineage>
</organism>
<dbReference type="SUPFAM" id="SSF52047">
    <property type="entry name" value="RNI-like"/>
    <property type="match status" value="1"/>
</dbReference>
<dbReference type="Gene3D" id="1.20.1280.50">
    <property type="match status" value="1"/>
</dbReference>
<evidence type="ECO:0000313" key="3">
    <source>
        <dbReference type="Proteomes" id="UP000559256"/>
    </source>
</evidence>
<evidence type="ECO:0000256" key="1">
    <source>
        <dbReference type="SAM" id="Coils"/>
    </source>
</evidence>
<sequence length="496" mass="55276">MTATTTAHSSFSHLFHSNYAASDDEVPLIRNLISTSSDALDRLNSLIERLQAALRKLEQERDSLQDYVSAHSGLLSPKRLPALPAEILSAIFTHCLPDDRNTTCNHSEAPLLLGRICKNWRDVSLSTPQLWASIHIVIPKLRGNPSVLCPLIHPRINGIEAWLSRSGTLPLSISVYAALLNSQVRGQGQGHSESGLDHIRELLDILFQRSNRWRTIKLAFDNACMSILEEYWPWGAHRELPCLQTFHLSRPDGPARGQPEQSAAKWFLHAPHLRRLSLRHLGIEDLLEGHFPWSQLTQLGLEVPSSSYIPVSAAIRVLSQCRNLYSLSMSYVESRTEDPALPTEAFTITLPFLRNLSIKSAISLSDSYDVQNLFCYLDTPVLQCLRLDVDDYVDDRGIFGFLDLGFKLVLIGLGHAAGLIETRAYESVCLVQHTTTLGYTAQIVSHIVMRLLLFIFSSSSSVVSLHLSRKVLGDESQIAAMDATLEADVERFLGGE</sequence>
<gene>
    <name evidence="2" type="ORF">D9758_008223</name>
</gene>
<evidence type="ECO:0008006" key="4">
    <source>
        <dbReference type="Google" id="ProtNLM"/>
    </source>
</evidence>
<protein>
    <recommendedName>
        <fullName evidence="4">F-box domain-containing protein</fullName>
    </recommendedName>
</protein>
<evidence type="ECO:0000313" key="2">
    <source>
        <dbReference type="EMBL" id="KAF5356590.1"/>
    </source>
</evidence>
<keyword evidence="3" id="KW-1185">Reference proteome</keyword>
<dbReference type="Proteomes" id="UP000559256">
    <property type="component" value="Unassembled WGS sequence"/>
</dbReference>
<dbReference type="EMBL" id="JAACJM010000054">
    <property type="protein sequence ID" value="KAF5356590.1"/>
    <property type="molecule type" value="Genomic_DNA"/>
</dbReference>
<comment type="caution">
    <text evidence="2">The sequence shown here is derived from an EMBL/GenBank/DDBJ whole genome shotgun (WGS) entry which is preliminary data.</text>
</comment>
<dbReference type="OrthoDB" id="3365698at2759"/>
<accession>A0A8H5G1G1</accession>
<name>A0A8H5G1G1_9AGAR</name>
<dbReference type="Gene3D" id="3.80.10.10">
    <property type="entry name" value="Ribonuclease Inhibitor"/>
    <property type="match status" value="1"/>
</dbReference>
<dbReference type="InterPro" id="IPR032675">
    <property type="entry name" value="LRR_dom_sf"/>
</dbReference>
<reference evidence="2 3" key="1">
    <citation type="journal article" date="2020" name="ISME J.">
        <title>Uncovering the hidden diversity of litter-decomposition mechanisms in mushroom-forming fungi.</title>
        <authorList>
            <person name="Floudas D."/>
            <person name="Bentzer J."/>
            <person name="Ahren D."/>
            <person name="Johansson T."/>
            <person name="Persson P."/>
            <person name="Tunlid A."/>
        </authorList>
    </citation>
    <scope>NUCLEOTIDE SEQUENCE [LARGE SCALE GENOMIC DNA]</scope>
    <source>
        <strain evidence="2 3">CBS 291.85</strain>
    </source>
</reference>
<proteinExistence type="predicted"/>
<dbReference type="AlphaFoldDB" id="A0A8H5G1G1"/>